<accession>A0ABD5WA03</accession>
<dbReference type="Pfam" id="PF00005">
    <property type="entry name" value="ABC_tran"/>
    <property type="match status" value="1"/>
</dbReference>
<dbReference type="GeneID" id="81124942"/>
<dbReference type="Gene3D" id="3.40.50.300">
    <property type="entry name" value="P-loop containing nucleotide triphosphate hydrolases"/>
    <property type="match status" value="1"/>
</dbReference>
<dbReference type="SMART" id="SM00382">
    <property type="entry name" value="AAA"/>
    <property type="match status" value="1"/>
</dbReference>
<reference evidence="4 5" key="1">
    <citation type="journal article" date="2019" name="Int. J. Syst. Evol. Microbiol.">
        <title>The Global Catalogue of Microorganisms (GCM) 10K type strain sequencing project: providing services to taxonomists for standard genome sequencing and annotation.</title>
        <authorList>
            <consortium name="The Broad Institute Genomics Platform"/>
            <consortium name="The Broad Institute Genome Sequencing Center for Infectious Disease"/>
            <person name="Wu L."/>
            <person name="Ma J."/>
        </authorList>
    </citation>
    <scope>NUCLEOTIDE SEQUENCE [LARGE SCALE GENOMIC DNA]</scope>
    <source>
        <strain evidence="4 5">DT31</strain>
    </source>
</reference>
<proteinExistence type="predicted"/>
<dbReference type="RefSeq" id="WP_284033031.1">
    <property type="nucleotide sequence ID" value="NZ_CP126154.1"/>
</dbReference>
<dbReference type="EMBL" id="JBHTAH010000008">
    <property type="protein sequence ID" value="MFC7070131.1"/>
    <property type="molecule type" value="Genomic_DNA"/>
</dbReference>
<sequence>MSELSSDADPAVEAHGLTKSFGDHPPVFAGVDLTFQRGETTLLMGPNGSGKTVLLSCLAGGLRPSAGSISVFGEQPRDARSQLVFMLQDGLAVDDLSGRENAAFYTALHPDATDRWQEVADSLELDALDRRVADYSGGMRRKLELALTLSVDVPLYLLDEPTAALDPTTVERFHAMLDDLADAGRTVVATSHSPRDLRAADRLVFFDSDGIVADGEPSALREATPSVVVVEDGAGDGLRPLLRDDRLFDTDAGRRGFLAADVDPETVADQQGVRAVEAPTAPDVFNYYVHIQP</sequence>
<organism evidence="4 5">
    <name type="scientific">Halobaculum lipolyticum</name>
    <dbReference type="NCBI Taxonomy" id="3032001"/>
    <lineage>
        <taxon>Archaea</taxon>
        <taxon>Methanobacteriati</taxon>
        <taxon>Methanobacteriota</taxon>
        <taxon>Stenosarchaea group</taxon>
        <taxon>Halobacteria</taxon>
        <taxon>Halobacteriales</taxon>
        <taxon>Haloferacaceae</taxon>
        <taxon>Halobaculum</taxon>
    </lineage>
</organism>
<dbReference type="AlphaFoldDB" id="A0ABD5WA03"/>
<dbReference type="SUPFAM" id="SSF52540">
    <property type="entry name" value="P-loop containing nucleoside triphosphate hydrolases"/>
    <property type="match status" value="1"/>
</dbReference>
<dbReference type="PANTHER" id="PTHR43613:SF1">
    <property type="entry name" value="ABC TRANSPORTER, ATP-BINDING PROTEIN"/>
    <property type="match status" value="1"/>
</dbReference>
<keyword evidence="2 4" id="KW-0067">ATP-binding</keyword>
<dbReference type="InterPro" id="IPR003439">
    <property type="entry name" value="ABC_transporter-like_ATP-bd"/>
</dbReference>
<gene>
    <name evidence="4" type="ORF">ACFQL9_10810</name>
</gene>
<dbReference type="PROSITE" id="PS50893">
    <property type="entry name" value="ABC_TRANSPORTER_2"/>
    <property type="match status" value="1"/>
</dbReference>
<dbReference type="InterPro" id="IPR017871">
    <property type="entry name" value="ABC_transporter-like_CS"/>
</dbReference>
<evidence type="ECO:0000313" key="5">
    <source>
        <dbReference type="Proteomes" id="UP001596461"/>
    </source>
</evidence>
<feature type="domain" description="ABC transporter" evidence="3">
    <location>
        <begin position="12"/>
        <end position="233"/>
    </location>
</feature>
<evidence type="ECO:0000313" key="4">
    <source>
        <dbReference type="EMBL" id="MFC7070131.1"/>
    </source>
</evidence>
<dbReference type="InterPro" id="IPR027417">
    <property type="entry name" value="P-loop_NTPase"/>
</dbReference>
<dbReference type="GO" id="GO:0005524">
    <property type="term" value="F:ATP binding"/>
    <property type="evidence" value="ECO:0007669"/>
    <property type="project" value="UniProtKB-KW"/>
</dbReference>
<evidence type="ECO:0000256" key="2">
    <source>
        <dbReference type="ARBA" id="ARBA00022840"/>
    </source>
</evidence>
<dbReference type="Proteomes" id="UP001596461">
    <property type="component" value="Unassembled WGS sequence"/>
</dbReference>
<protein>
    <submittedName>
        <fullName evidence="4">ABC transporter ATP-binding protein</fullName>
    </submittedName>
</protein>
<comment type="caution">
    <text evidence="4">The sequence shown here is derived from an EMBL/GenBank/DDBJ whole genome shotgun (WGS) entry which is preliminary data.</text>
</comment>
<dbReference type="CDD" id="cd03230">
    <property type="entry name" value="ABC_DR_subfamily_A"/>
    <property type="match status" value="1"/>
</dbReference>
<keyword evidence="5" id="KW-1185">Reference proteome</keyword>
<dbReference type="PROSITE" id="PS00211">
    <property type="entry name" value="ABC_TRANSPORTER_1"/>
    <property type="match status" value="1"/>
</dbReference>
<evidence type="ECO:0000256" key="1">
    <source>
        <dbReference type="ARBA" id="ARBA00022741"/>
    </source>
</evidence>
<keyword evidence="1" id="KW-0547">Nucleotide-binding</keyword>
<dbReference type="PANTHER" id="PTHR43613">
    <property type="entry name" value="ABC TRANSPORTER, ATP-BINDING PROTEIN"/>
    <property type="match status" value="1"/>
</dbReference>
<dbReference type="InterPro" id="IPR003593">
    <property type="entry name" value="AAA+_ATPase"/>
</dbReference>
<evidence type="ECO:0000259" key="3">
    <source>
        <dbReference type="PROSITE" id="PS50893"/>
    </source>
</evidence>
<name>A0ABD5WA03_9EURY</name>